<evidence type="ECO:0000256" key="1">
    <source>
        <dbReference type="SAM" id="Phobius"/>
    </source>
</evidence>
<proteinExistence type="predicted"/>
<comment type="caution">
    <text evidence="3">The sequence shown here is derived from an EMBL/GenBank/DDBJ whole genome shotgun (WGS) entry which is preliminary data.</text>
</comment>
<dbReference type="InterPro" id="IPR017850">
    <property type="entry name" value="Alkaline_phosphatase_core_sf"/>
</dbReference>
<feature type="non-terminal residue" evidence="3">
    <location>
        <position position="1"/>
    </location>
</feature>
<name>A0A0F8ZNU4_9ZZZZ</name>
<dbReference type="PANTHER" id="PTHR43751:SF3">
    <property type="entry name" value="SULFATASE N-TERMINAL DOMAIN-CONTAINING PROTEIN"/>
    <property type="match status" value="1"/>
</dbReference>
<dbReference type="Gene3D" id="3.40.720.10">
    <property type="entry name" value="Alkaline Phosphatase, subunit A"/>
    <property type="match status" value="1"/>
</dbReference>
<keyword evidence="1" id="KW-0812">Transmembrane</keyword>
<sequence>VQVDMLEAQYIPEISFFVLNIVVAVIYNLNSFPEILKSNKITTIGIHNNPNLGEFFNYNRGFDIFLDGMKYETEMKTLSVIEKKQRIFSQFFTYFLKCLNYKNLLTKLSRFLRIFSKQIDWLRFTFPSISDIFYTYFPIRFSTPYIAKRIINFLKDVKTPFFLWAHFMDVHHPYNPPQKNLMKFRTKKLSYSEIFQLNHQVYSNPKKFKIKDFILQKLIDLYDGEINYLDNYLSKIYKNIKKRFTKNCLVIILADHGESFFEHGFFDHQGNIFDELLKIPVFIIDIGNHTSFSKVSQIAQTIDIAPTILEYFEIDIPELFEGKSLLPLLYGKTIKEAKLIISETYQKGGKMKRNEDLSHEFGGYTLISIRKGEWKY</sequence>
<dbReference type="PANTHER" id="PTHR43751">
    <property type="entry name" value="SULFATASE"/>
    <property type="match status" value="1"/>
</dbReference>
<dbReference type="EMBL" id="LAZR01059312">
    <property type="protein sequence ID" value="KKK68054.1"/>
    <property type="molecule type" value="Genomic_DNA"/>
</dbReference>
<reference evidence="3" key="1">
    <citation type="journal article" date="2015" name="Nature">
        <title>Complex archaea that bridge the gap between prokaryotes and eukaryotes.</title>
        <authorList>
            <person name="Spang A."/>
            <person name="Saw J.H."/>
            <person name="Jorgensen S.L."/>
            <person name="Zaremba-Niedzwiedzka K."/>
            <person name="Martijn J."/>
            <person name="Lind A.E."/>
            <person name="van Eijk R."/>
            <person name="Schleper C."/>
            <person name="Guy L."/>
            <person name="Ettema T.J."/>
        </authorList>
    </citation>
    <scope>NUCLEOTIDE SEQUENCE</scope>
</reference>
<dbReference type="InterPro" id="IPR052701">
    <property type="entry name" value="GAG_Ulvan_Degrading_Sulfatases"/>
</dbReference>
<keyword evidence="1" id="KW-0472">Membrane</keyword>
<gene>
    <name evidence="3" type="ORF">LCGC14_2947910</name>
</gene>
<dbReference type="Pfam" id="PF00884">
    <property type="entry name" value="Sulfatase"/>
    <property type="match status" value="1"/>
</dbReference>
<dbReference type="InterPro" id="IPR000917">
    <property type="entry name" value="Sulfatase_N"/>
</dbReference>
<organism evidence="3">
    <name type="scientific">marine sediment metagenome</name>
    <dbReference type="NCBI Taxonomy" id="412755"/>
    <lineage>
        <taxon>unclassified sequences</taxon>
        <taxon>metagenomes</taxon>
        <taxon>ecological metagenomes</taxon>
    </lineage>
</organism>
<feature type="transmembrane region" description="Helical" evidence="1">
    <location>
        <begin position="14"/>
        <end position="30"/>
    </location>
</feature>
<protein>
    <recommendedName>
        <fullName evidence="2">Sulfatase N-terminal domain-containing protein</fullName>
    </recommendedName>
</protein>
<accession>A0A0F8ZNU4</accession>
<keyword evidence="1" id="KW-1133">Transmembrane helix</keyword>
<feature type="domain" description="Sulfatase N-terminal" evidence="2">
    <location>
        <begin position="27"/>
        <end position="313"/>
    </location>
</feature>
<evidence type="ECO:0000259" key="2">
    <source>
        <dbReference type="Pfam" id="PF00884"/>
    </source>
</evidence>
<dbReference type="AlphaFoldDB" id="A0A0F8ZNU4"/>
<feature type="non-terminal residue" evidence="3">
    <location>
        <position position="376"/>
    </location>
</feature>
<dbReference type="SUPFAM" id="SSF53649">
    <property type="entry name" value="Alkaline phosphatase-like"/>
    <property type="match status" value="1"/>
</dbReference>
<evidence type="ECO:0000313" key="3">
    <source>
        <dbReference type="EMBL" id="KKK68054.1"/>
    </source>
</evidence>